<protein>
    <submittedName>
        <fullName evidence="1">Uncharacterized protein</fullName>
    </submittedName>
</protein>
<dbReference type="EMBL" id="MKIN01000018">
    <property type="protein sequence ID" value="OLP51786.1"/>
    <property type="molecule type" value="Genomic_DNA"/>
</dbReference>
<proteinExistence type="predicted"/>
<organism evidence="1 2">
    <name type="scientific">Allorhizobium taibaishanense</name>
    <dbReference type="NCBI Taxonomy" id="887144"/>
    <lineage>
        <taxon>Bacteria</taxon>
        <taxon>Pseudomonadati</taxon>
        <taxon>Pseudomonadota</taxon>
        <taxon>Alphaproteobacteria</taxon>
        <taxon>Hyphomicrobiales</taxon>
        <taxon>Rhizobiaceae</taxon>
        <taxon>Rhizobium/Agrobacterium group</taxon>
        <taxon>Allorhizobium</taxon>
    </lineage>
</organism>
<dbReference type="Proteomes" id="UP000185598">
    <property type="component" value="Unassembled WGS sequence"/>
</dbReference>
<keyword evidence="2" id="KW-1185">Reference proteome</keyword>
<accession>A0A1Q9AA95</accession>
<name>A0A1Q9AA95_9HYPH</name>
<evidence type="ECO:0000313" key="2">
    <source>
        <dbReference type="Proteomes" id="UP000185598"/>
    </source>
</evidence>
<dbReference type="AlphaFoldDB" id="A0A1Q9AA95"/>
<comment type="caution">
    <text evidence="1">The sequence shown here is derived from an EMBL/GenBank/DDBJ whole genome shotgun (WGS) entry which is preliminary data.</text>
</comment>
<evidence type="ECO:0000313" key="1">
    <source>
        <dbReference type="EMBL" id="OLP51786.1"/>
    </source>
</evidence>
<reference evidence="1 2" key="1">
    <citation type="submission" date="2016-09" db="EMBL/GenBank/DDBJ databases">
        <title>Rhizobium oryziradicis sp. nov., isolated from the root of rice.</title>
        <authorList>
            <person name="Zhao J."/>
            <person name="Zhang X."/>
        </authorList>
    </citation>
    <scope>NUCLEOTIDE SEQUENCE [LARGE SCALE GENOMIC DNA]</scope>
    <source>
        <strain evidence="1 2">14971</strain>
    </source>
</reference>
<dbReference type="STRING" id="887144.BJF91_22845"/>
<sequence length="78" mass="8843">MHAISDPSFFVFVSSENRYALFGPVLLLRIGLSENRYALFGPVRHQISGTAELRSCRLAKGFLWSAQHYVPIFCERPA</sequence>
<gene>
    <name evidence="1" type="ORF">BJF91_22845</name>
</gene>